<evidence type="ECO:0000256" key="2">
    <source>
        <dbReference type="ARBA" id="ARBA00023015"/>
    </source>
</evidence>
<dbReference type="PROSITE" id="PS50932">
    <property type="entry name" value="HTH_LACI_2"/>
    <property type="match status" value="1"/>
</dbReference>
<proteinExistence type="predicted"/>
<evidence type="ECO:0000256" key="5">
    <source>
        <dbReference type="SAM" id="Phobius"/>
    </source>
</evidence>
<dbReference type="AlphaFoldDB" id="A0AAE9PSV1"/>
<dbReference type="InterPro" id="IPR000843">
    <property type="entry name" value="HTH_LacI"/>
</dbReference>
<gene>
    <name evidence="7" type="ORF">MF626_06460</name>
</gene>
<keyword evidence="5" id="KW-0472">Membrane</keyword>
<dbReference type="Gene3D" id="1.10.260.40">
    <property type="entry name" value="lambda repressor-like DNA-binding domains"/>
    <property type="match status" value="1"/>
</dbReference>
<dbReference type="PANTHER" id="PTHR30146">
    <property type="entry name" value="LACI-RELATED TRANSCRIPTIONAL REPRESSOR"/>
    <property type="match status" value="1"/>
</dbReference>
<keyword evidence="5" id="KW-1133">Transmembrane helix</keyword>
<feature type="transmembrane region" description="Helical" evidence="5">
    <location>
        <begin position="61"/>
        <end position="79"/>
    </location>
</feature>
<accession>A0AAE9PSV1</accession>
<dbReference type="GO" id="GO:0003700">
    <property type="term" value="F:DNA-binding transcription factor activity"/>
    <property type="evidence" value="ECO:0007669"/>
    <property type="project" value="TreeGrafter"/>
</dbReference>
<evidence type="ECO:0000256" key="3">
    <source>
        <dbReference type="ARBA" id="ARBA00023125"/>
    </source>
</evidence>
<name>A0AAE9PSV1_PAEPO</name>
<keyword evidence="4" id="KW-0804">Transcription</keyword>
<dbReference type="Pfam" id="PF00356">
    <property type="entry name" value="LacI"/>
    <property type="match status" value="1"/>
</dbReference>
<evidence type="ECO:0000256" key="1">
    <source>
        <dbReference type="ARBA" id="ARBA00022491"/>
    </source>
</evidence>
<dbReference type="InterPro" id="IPR010982">
    <property type="entry name" value="Lambda_DNA-bd_dom_sf"/>
</dbReference>
<dbReference type="EMBL" id="CP097770">
    <property type="protein sequence ID" value="UZP76156.1"/>
    <property type="molecule type" value="Genomic_DNA"/>
</dbReference>
<keyword evidence="1" id="KW-0678">Repressor</keyword>
<sequence>MPSIRDVAKIAGVAVGTVSRVINNSGSVKPDTRRKVEKAIQELNYFPNEVARNFKMRKSKMVALLLPSIWHPFFLNWLITLRMSWIGKALSSCYVIAAASQKRNCITWICYGKTK</sequence>
<dbReference type="PRINTS" id="PR00036">
    <property type="entry name" value="HTHLACI"/>
</dbReference>
<dbReference type="SMART" id="SM00354">
    <property type="entry name" value="HTH_LACI"/>
    <property type="match status" value="1"/>
</dbReference>
<keyword evidence="2" id="KW-0805">Transcription regulation</keyword>
<dbReference type="SUPFAM" id="SSF47413">
    <property type="entry name" value="lambda repressor-like DNA-binding domains"/>
    <property type="match status" value="1"/>
</dbReference>
<dbReference type="PANTHER" id="PTHR30146:SF95">
    <property type="entry name" value="RIBOSE OPERON REPRESSOR"/>
    <property type="match status" value="1"/>
</dbReference>
<feature type="domain" description="HTH lacI-type" evidence="6">
    <location>
        <begin position="2"/>
        <end position="56"/>
    </location>
</feature>
<dbReference type="CDD" id="cd01392">
    <property type="entry name" value="HTH_LacI"/>
    <property type="match status" value="1"/>
</dbReference>
<evidence type="ECO:0000256" key="4">
    <source>
        <dbReference type="ARBA" id="ARBA00023163"/>
    </source>
</evidence>
<reference evidence="7" key="1">
    <citation type="submission" date="2022-11" db="EMBL/GenBank/DDBJ databases">
        <authorList>
            <person name="Vasilchenko N.G."/>
            <person name="Prazdnova E.V."/>
            <person name="Gorovtsov A.V."/>
            <person name="Chistyakov V.A."/>
            <person name="Pak M.L."/>
        </authorList>
    </citation>
    <scope>NUCLEOTIDE SEQUENCE</scope>
    <source>
        <strain evidence="7">R 4.5</strain>
    </source>
</reference>
<protein>
    <submittedName>
        <fullName evidence="7">LacI family DNA-binding transcriptional regulator</fullName>
    </submittedName>
</protein>
<dbReference type="GO" id="GO:0000976">
    <property type="term" value="F:transcription cis-regulatory region binding"/>
    <property type="evidence" value="ECO:0007669"/>
    <property type="project" value="TreeGrafter"/>
</dbReference>
<keyword evidence="3 7" id="KW-0238">DNA-binding</keyword>
<keyword evidence="5" id="KW-0812">Transmembrane</keyword>
<evidence type="ECO:0000313" key="7">
    <source>
        <dbReference type="EMBL" id="UZP76156.1"/>
    </source>
</evidence>
<organism evidence="7">
    <name type="scientific">Paenibacillus polymyxa</name>
    <name type="common">Bacillus polymyxa</name>
    <dbReference type="NCBI Taxonomy" id="1406"/>
    <lineage>
        <taxon>Bacteria</taxon>
        <taxon>Bacillati</taxon>
        <taxon>Bacillota</taxon>
        <taxon>Bacilli</taxon>
        <taxon>Bacillales</taxon>
        <taxon>Paenibacillaceae</taxon>
        <taxon>Paenibacillus</taxon>
    </lineage>
</organism>
<evidence type="ECO:0000259" key="6">
    <source>
        <dbReference type="PROSITE" id="PS50932"/>
    </source>
</evidence>